<proteinExistence type="predicted"/>
<reference evidence="1 2" key="1">
    <citation type="submission" date="2013-11" db="EMBL/GenBank/DDBJ databases">
        <title>Opisthorchis viverrini - life in the bile duct.</title>
        <authorList>
            <person name="Young N.D."/>
            <person name="Nagarajan N."/>
            <person name="Lin S.J."/>
            <person name="Korhonen P.K."/>
            <person name="Jex A.R."/>
            <person name="Hall R.S."/>
            <person name="Safavi-Hemami H."/>
            <person name="Kaewkong W."/>
            <person name="Bertrand D."/>
            <person name="Gao S."/>
            <person name="Seet Q."/>
            <person name="Wongkham S."/>
            <person name="Teh B.T."/>
            <person name="Wongkham C."/>
            <person name="Intapan P.M."/>
            <person name="Maleewong W."/>
            <person name="Yang X."/>
            <person name="Hu M."/>
            <person name="Wang Z."/>
            <person name="Hofmann A."/>
            <person name="Sternberg P.W."/>
            <person name="Tan P."/>
            <person name="Wang J."/>
            <person name="Gasser R.B."/>
        </authorList>
    </citation>
    <scope>NUCLEOTIDE SEQUENCE [LARGE SCALE GENOMIC DNA]</scope>
</reference>
<protein>
    <submittedName>
        <fullName evidence="1">Uncharacterized protein</fullName>
    </submittedName>
</protein>
<keyword evidence="2" id="KW-1185">Reference proteome</keyword>
<organism evidence="1 2">
    <name type="scientific">Opisthorchis viverrini</name>
    <name type="common">Southeast Asian liver fluke</name>
    <dbReference type="NCBI Taxonomy" id="6198"/>
    <lineage>
        <taxon>Eukaryota</taxon>
        <taxon>Metazoa</taxon>
        <taxon>Spiralia</taxon>
        <taxon>Lophotrochozoa</taxon>
        <taxon>Platyhelminthes</taxon>
        <taxon>Trematoda</taxon>
        <taxon>Digenea</taxon>
        <taxon>Opisthorchiida</taxon>
        <taxon>Opisthorchiata</taxon>
        <taxon>Opisthorchiidae</taxon>
        <taxon>Opisthorchis</taxon>
    </lineage>
</organism>
<dbReference type="KEGG" id="ovi:T265_09397"/>
<evidence type="ECO:0000313" key="1">
    <source>
        <dbReference type="EMBL" id="KER22532.1"/>
    </source>
</evidence>
<dbReference type="EMBL" id="KL596893">
    <property type="protein sequence ID" value="KER22532.1"/>
    <property type="molecule type" value="Genomic_DNA"/>
</dbReference>
<dbReference type="Proteomes" id="UP000054324">
    <property type="component" value="Unassembled WGS sequence"/>
</dbReference>
<name>A0A074ZAB5_OPIVI</name>
<dbReference type="CTD" id="20323566"/>
<gene>
    <name evidence="1" type="ORF">T265_09397</name>
</gene>
<dbReference type="RefSeq" id="XP_009173708.1">
    <property type="nucleotide sequence ID" value="XM_009175444.1"/>
</dbReference>
<dbReference type="AlphaFoldDB" id="A0A074ZAB5"/>
<sequence>MSQSSPHRDSTPTSSKSYPEIYEEYSELEEFEDDDCCLKPFLLQTATHLDAIYPQILEAKYVLFEELRVYRQDTS</sequence>
<accession>A0A074ZAB5</accession>
<dbReference type="GeneID" id="20323566"/>
<evidence type="ECO:0000313" key="2">
    <source>
        <dbReference type="Proteomes" id="UP000054324"/>
    </source>
</evidence>